<dbReference type="InterPro" id="IPR000639">
    <property type="entry name" value="Epox_hydrolase-like"/>
</dbReference>
<dbReference type="AlphaFoldDB" id="A0A848KMJ5"/>
<dbReference type="RefSeq" id="WP_169591945.1">
    <property type="nucleotide sequence ID" value="NZ_VCQU01000009.1"/>
</dbReference>
<keyword evidence="4" id="KW-1185">Reference proteome</keyword>
<evidence type="ECO:0000313" key="3">
    <source>
        <dbReference type="EMBL" id="NMN98184.1"/>
    </source>
</evidence>
<comment type="caution">
    <text evidence="3">The sequence shown here is derived from an EMBL/GenBank/DDBJ whole genome shotgun (WGS) entry which is preliminary data.</text>
</comment>
<gene>
    <name evidence="3" type="ORF">FGL95_24380</name>
</gene>
<dbReference type="Pfam" id="PF00561">
    <property type="entry name" value="Abhydrolase_1"/>
    <property type="match status" value="1"/>
</dbReference>
<dbReference type="Gene3D" id="3.40.50.1820">
    <property type="entry name" value="alpha/beta hydrolase"/>
    <property type="match status" value="1"/>
</dbReference>
<feature type="domain" description="AB hydrolase-1" evidence="2">
    <location>
        <begin position="40"/>
        <end position="290"/>
    </location>
</feature>
<keyword evidence="1 3" id="KW-0378">Hydrolase</keyword>
<dbReference type="InterPro" id="IPR000073">
    <property type="entry name" value="AB_hydrolase_1"/>
</dbReference>
<reference evidence="3 4" key="1">
    <citation type="submission" date="2019-05" db="EMBL/GenBank/DDBJ databases">
        <authorList>
            <person name="Lee S.D."/>
        </authorList>
    </citation>
    <scope>NUCLEOTIDE SEQUENCE [LARGE SCALE GENOMIC DNA]</scope>
    <source>
        <strain evidence="3 4">YC2-7</strain>
    </source>
</reference>
<proteinExistence type="predicted"/>
<accession>A0A848KMJ5</accession>
<dbReference type="SUPFAM" id="SSF53474">
    <property type="entry name" value="alpha/beta-Hydrolases"/>
    <property type="match status" value="1"/>
</dbReference>
<organism evidence="3 4">
    <name type="scientific">Antrihabitans stalactiti</name>
    <dbReference type="NCBI Taxonomy" id="2584121"/>
    <lineage>
        <taxon>Bacteria</taxon>
        <taxon>Bacillati</taxon>
        <taxon>Actinomycetota</taxon>
        <taxon>Actinomycetes</taxon>
        <taxon>Mycobacteriales</taxon>
        <taxon>Nocardiaceae</taxon>
        <taxon>Antrihabitans</taxon>
    </lineage>
</organism>
<protein>
    <submittedName>
        <fullName evidence="3">Alpha/beta fold hydrolase</fullName>
    </submittedName>
</protein>
<dbReference type="PANTHER" id="PTHR43329">
    <property type="entry name" value="EPOXIDE HYDROLASE"/>
    <property type="match status" value="1"/>
</dbReference>
<dbReference type="EMBL" id="VCQU01000009">
    <property type="protein sequence ID" value="NMN98184.1"/>
    <property type="molecule type" value="Genomic_DNA"/>
</dbReference>
<reference evidence="3 4" key="2">
    <citation type="submission" date="2020-06" db="EMBL/GenBank/DDBJ databases">
        <title>Antribacter stalactiti gen. nov., sp. nov., a new member of the family Nacardiaceae isolated from a cave.</title>
        <authorList>
            <person name="Kim I.S."/>
        </authorList>
    </citation>
    <scope>NUCLEOTIDE SEQUENCE [LARGE SCALE GENOMIC DNA]</scope>
    <source>
        <strain evidence="3 4">YC2-7</strain>
    </source>
</reference>
<evidence type="ECO:0000259" key="2">
    <source>
        <dbReference type="Pfam" id="PF00561"/>
    </source>
</evidence>
<name>A0A848KMJ5_9NOCA</name>
<evidence type="ECO:0000256" key="1">
    <source>
        <dbReference type="ARBA" id="ARBA00022801"/>
    </source>
</evidence>
<evidence type="ECO:0000313" key="4">
    <source>
        <dbReference type="Proteomes" id="UP000535543"/>
    </source>
</evidence>
<dbReference type="GO" id="GO:0016787">
    <property type="term" value="F:hydrolase activity"/>
    <property type="evidence" value="ECO:0007669"/>
    <property type="project" value="UniProtKB-KW"/>
</dbReference>
<dbReference type="Proteomes" id="UP000535543">
    <property type="component" value="Unassembled WGS sequence"/>
</dbReference>
<dbReference type="PRINTS" id="PR00412">
    <property type="entry name" value="EPOXHYDRLASE"/>
</dbReference>
<sequence length="314" mass="35012">MTLISEIAPPRVFDAGRRFTVTNGPIELAAFEYGPSNAETIILVHGWPDTHHLWSGVIDRLADRFRVIAYDMRGFGESTTPTATSAFELSELSKDLFAVIDAVSPNAPVHVVAHDWGAVVAWDAVCEPDAEQRIASYTSISGPNLDHLGKWVRDRLSKPTPRNLAGPFSQLAASAYTFLFMTPVVSDAIFRAAGNKKIWSRLLWAMEGLPSEKLEFADTLKQDMINGLRLYRANIIARVVRNPRTRTTTVPVQLILNTRDVAVRPEGYDDTERWVDRLVRTEVQAGHWLPYSQPGVIADKAVQFIESVNEEGTR</sequence>
<dbReference type="InterPro" id="IPR029058">
    <property type="entry name" value="AB_hydrolase_fold"/>
</dbReference>